<name>A0A830GC93_9EURY</name>
<evidence type="ECO:0000313" key="2">
    <source>
        <dbReference type="EMBL" id="GGN16861.1"/>
    </source>
</evidence>
<gene>
    <name evidence="2" type="ORF">GCM10009021_16940</name>
</gene>
<organism evidence="2 3">
    <name type="scientific">Halarchaeum nitratireducens</name>
    <dbReference type="NCBI Taxonomy" id="489913"/>
    <lineage>
        <taxon>Archaea</taxon>
        <taxon>Methanobacteriati</taxon>
        <taxon>Methanobacteriota</taxon>
        <taxon>Stenosarchaea group</taxon>
        <taxon>Halobacteria</taxon>
        <taxon>Halobacteriales</taxon>
        <taxon>Halobacteriaceae</taxon>
    </lineage>
</organism>
<comment type="caution">
    <text evidence="2">The sequence shown here is derived from an EMBL/GenBank/DDBJ whole genome shotgun (WGS) entry which is preliminary data.</text>
</comment>
<proteinExistence type="predicted"/>
<keyword evidence="3" id="KW-1185">Reference proteome</keyword>
<dbReference type="EMBL" id="BMOQ01000004">
    <property type="protein sequence ID" value="GGN16861.1"/>
    <property type="molecule type" value="Genomic_DNA"/>
</dbReference>
<evidence type="ECO:0000256" key="1">
    <source>
        <dbReference type="SAM" id="MobiDB-lite"/>
    </source>
</evidence>
<feature type="region of interest" description="Disordered" evidence="1">
    <location>
        <begin position="1"/>
        <end position="25"/>
    </location>
</feature>
<dbReference type="Proteomes" id="UP000608850">
    <property type="component" value="Unassembled WGS sequence"/>
</dbReference>
<accession>A0A830GC93</accession>
<dbReference type="AlphaFoldDB" id="A0A830GC93"/>
<sequence length="104" mass="11250">MPALRGRGSPEDVAEASEPTADALGAFRHDDGALRALRDGFGDRAEEELLDGTLARRAEDREVGVRRRIDDGVRDVRALKQRRLDSDVVVENDATRIGAVGALA</sequence>
<protein>
    <submittedName>
        <fullName evidence="2">Uncharacterized protein</fullName>
    </submittedName>
</protein>
<evidence type="ECO:0000313" key="3">
    <source>
        <dbReference type="Proteomes" id="UP000608850"/>
    </source>
</evidence>
<reference evidence="2 3" key="1">
    <citation type="journal article" date="2019" name="Int. J. Syst. Evol. Microbiol.">
        <title>The Global Catalogue of Microorganisms (GCM) 10K type strain sequencing project: providing services to taxonomists for standard genome sequencing and annotation.</title>
        <authorList>
            <consortium name="The Broad Institute Genomics Platform"/>
            <consortium name="The Broad Institute Genome Sequencing Center for Infectious Disease"/>
            <person name="Wu L."/>
            <person name="Ma J."/>
        </authorList>
    </citation>
    <scope>NUCLEOTIDE SEQUENCE [LARGE SCALE GENOMIC DNA]</scope>
    <source>
        <strain evidence="2 3">JCM 16331</strain>
    </source>
</reference>